<evidence type="ECO:0000313" key="2">
    <source>
        <dbReference type="Proteomes" id="UP001150603"/>
    </source>
</evidence>
<name>A0ACC1JAF2_9FUNG</name>
<keyword evidence="2" id="KW-1185">Reference proteome</keyword>
<dbReference type="EMBL" id="JANBPW010001578">
    <property type="protein sequence ID" value="KAJ1943952.1"/>
    <property type="molecule type" value="Genomic_DNA"/>
</dbReference>
<evidence type="ECO:0000313" key="1">
    <source>
        <dbReference type="EMBL" id="KAJ1943952.1"/>
    </source>
</evidence>
<organism evidence="1 2">
    <name type="scientific">Linderina macrospora</name>
    <dbReference type="NCBI Taxonomy" id="4868"/>
    <lineage>
        <taxon>Eukaryota</taxon>
        <taxon>Fungi</taxon>
        <taxon>Fungi incertae sedis</taxon>
        <taxon>Zoopagomycota</taxon>
        <taxon>Kickxellomycotina</taxon>
        <taxon>Kickxellomycetes</taxon>
        <taxon>Kickxellales</taxon>
        <taxon>Kickxellaceae</taxon>
        <taxon>Linderina</taxon>
    </lineage>
</organism>
<sequence>MRFFTVSFFAALAAALPANQANIVANPNLGANANANLNGINGNISAGPINGAVHASLEGINGHLNAGPVHVDGDISRTGINANVDGPVDANVHIGADGVKVQLSADEIVQNVQNLVKVLAVPELVEKIKQVPALLKLLLANPQLIEAVLKSPQSVLSILGLDVLPQL</sequence>
<comment type="caution">
    <text evidence="1">The sequence shown here is derived from an EMBL/GenBank/DDBJ whole genome shotgun (WGS) entry which is preliminary data.</text>
</comment>
<dbReference type="Proteomes" id="UP001150603">
    <property type="component" value="Unassembled WGS sequence"/>
</dbReference>
<reference evidence="1" key="1">
    <citation type="submission" date="2022-07" db="EMBL/GenBank/DDBJ databases">
        <title>Phylogenomic reconstructions and comparative analyses of Kickxellomycotina fungi.</title>
        <authorList>
            <person name="Reynolds N.K."/>
            <person name="Stajich J.E."/>
            <person name="Barry K."/>
            <person name="Grigoriev I.V."/>
            <person name="Crous P."/>
            <person name="Smith M.E."/>
        </authorList>
    </citation>
    <scope>NUCLEOTIDE SEQUENCE</scope>
    <source>
        <strain evidence="1">NRRL 5244</strain>
    </source>
</reference>
<proteinExistence type="predicted"/>
<protein>
    <submittedName>
        <fullName evidence="1">Uncharacterized protein</fullName>
    </submittedName>
</protein>
<accession>A0ACC1JAF2</accession>
<gene>
    <name evidence="1" type="ORF">FBU59_002746</name>
</gene>